<dbReference type="SUPFAM" id="SSF47413">
    <property type="entry name" value="lambda repressor-like DNA-binding domains"/>
    <property type="match status" value="1"/>
</dbReference>
<dbReference type="PROSITE" id="PS50943">
    <property type="entry name" value="HTH_CROC1"/>
    <property type="match status" value="1"/>
</dbReference>
<dbReference type="InterPro" id="IPR001387">
    <property type="entry name" value="Cro/C1-type_HTH"/>
</dbReference>
<evidence type="ECO:0000259" key="1">
    <source>
        <dbReference type="PROSITE" id="PS50943"/>
    </source>
</evidence>
<evidence type="ECO:0000313" key="2">
    <source>
        <dbReference type="EMBL" id="MDC9589697.1"/>
    </source>
</evidence>
<dbReference type="Proteomes" id="UP001217178">
    <property type="component" value="Unassembled WGS sequence"/>
</dbReference>
<proteinExistence type="predicted"/>
<dbReference type="CDD" id="cd00093">
    <property type="entry name" value="HTH_XRE"/>
    <property type="match status" value="1"/>
</dbReference>
<feature type="domain" description="HTH cro/C1-type" evidence="1">
    <location>
        <begin position="17"/>
        <end position="65"/>
    </location>
</feature>
<reference evidence="2 3" key="1">
    <citation type="submission" date="2023-02" db="EMBL/GenBank/DDBJ databases">
        <title>Entomopathogenic bacteria.</title>
        <authorList>
            <person name="Machado R.A."/>
        </authorList>
    </citation>
    <scope>NUCLEOTIDE SEQUENCE [LARGE SCALE GENOMIC DNA]</scope>
    <source>
        <strain evidence="2 3">XENO-10</strain>
    </source>
</reference>
<sequence>MMYEFHPQELIKKIIGAGFTQSQVAEQIGISQPSLSRILTGVSPDPRLSTVRAIEKFYNEKVKDKA</sequence>
<accession>A0ABT5LF26</accession>
<dbReference type="Pfam" id="PF01381">
    <property type="entry name" value="HTH_3"/>
    <property type="match status" value="1"/>
</dbReference>
<dbReference type="RefSeq" id="WP_273555014.1">
    <property type="nucleotide sequence ID" value="NZ_JAQRFI010000020.1"/>
</dbReference>
<dbReference type="Gene3D" id="1.10.260.40">
    <property type="entry name" value="lambda repressor-like DNA-binding domains"/>
    <property type="match status" value="1"/>
</dbReference>
<evidence type="ECO:0000313" key="3">
    <source>
        <dbReference type="Proteomes" id="UP001217178"/>
    </source>
</evidence>
<comment type="caution">
    <text evidence="2">The sequence shown here is derived from an EMBL/GenBank/DDBJ whole genome shotgun (WGS) entry which is preliminary data.</text>
</comment>
<protein>
    <submittedName>
        <fullName evidence="2">Helix-turn-helix transcriptional regulator</fullName>
    </submittedName>
</protein>
<dbReference type="SMART" id="SM00530">
    <property type="entry name" value="HTH_XRE"/>
    <property type="match status" value="1"/>
</dbReference>
<dbReference type="EMBL" id="JAQRFI010000020">
    <property type="protein sequence ID" value="MDC9589697.1"/>
    <property type="molecule type" value="Genomic_DNA"/>
</dbReference>
<gene>
    <name evidence="2" type="ORF">PSI23_10405</name>
</gene>
<organism evidence="2 3">
    <name type="scientific">Xenorhabdus yunnanensis</name>
    <dbReference type="NCBI Taxonomy" id="3025878"/>
    <lineage>
        <taxon>Bacteria</taxon>
        <taxon>Pseudomonadati</taxon>
        <taxon>Pseudomonadota</taxon>
        <taxon>Gammaproteobacteria</taxon>
        <taxon>Enterobacterales</taxon>
        <taxon>Morganellaceae</taxon>
        <taxon>Xenorhabdus</taxon>
    </lineage>
</organism>
<keyword evidence="3" id="KW-1185">Reference proteome</keyword>
<dbReference type="InterPro" id="IPR010982">
    <property type="entry name" value="Lambda_DNA-bd_dom_sf"/>
</dbReference>
<name>A0ABT5LF26_9GAMM</name>